<sequence length="451" mass="51418">MSKVLNRARSQVGRSGAAVSHLKLIPIKFTFTIQVHSLHDFPFPPYQGTHLYIVFQKRDHIYSANPVNFSQTPLPINQSVSIDLTLFTTEENQQNTSENTVYQEKDLKLAVRVGGENGKSVAKTHFDAAQWARAPFGSVSTNCVLSNGSRVELTVESKVDLSSVQKSSKLMALKSNSRGMDNRSSSRLSSTSSTASKFSGISFGSSLFSRKKSQLQSSVADDEEWLNEMDDIDDLLDDDQEQKNTTTGAVSKNQSANNLGNRTTSPLGMLLKENLEVSDKRHIEEMKRLQNELELEKKKVIELRQEKNNVRKELDKLEECALEEERKVRNKRLQKARRGVDIDDLMLDEDVDVVELEKMVDELMQENEALLDTREYYKQELEEICSDEENLNGMNKEEEDLRILRKELEKGEEFERVVEELKSAKLSLAISAMELDDAQHQLQNLRRKRQN</sequence>
<feature type="compositionally biased region" description="Low complexity" evidence="2">
    <location>
        <begin position="185"/>
        <end position="196"/>
    </location>
</feature>
<feature type="domain" description="C2 NT-type" evidence="3">
    <location>
        <begin position="19"/>
        <end position="163"/>
    </location>
</feature>
<organism evidence="4">
    <name type="scientific">Timspurckia oligopyrenoides</name>
    <dbReference type="NCBI Taxonomy" id="708627"/>
    <lineage>
        <taxon>Eukaryota</taxon>
        <taxon>Rhodophyta</taxon>
        <taxon>Bangiophyceae</taxon>
        <taxon>Porphyridiales</taxon>
        <taxon>Porphyridiaceae</taxon>
        <taxon>Timspurckia</taxon>
    </lineage>
</organism>
<dbReference type="EMBL" id="HBFP01003440">
    <property type="protein sequence ID" value="CAD8818055.1"/>
    <property type="molecule type" value="Transcribed_RNA"/>
</dbReference>
<feature type="compositionally biased region" description="Polar residues" evidence="2">
    <location>
        <begin position="170"/>
        <end position="183"/>
    </location>
</feature>
<gene>
    <name evidence="4" type="ORF">TOLI1172_LOCUS2444</name>
</gene>
<accession>A0A7S0ZD28</accession>
<dbReference type="PROSITE" id="PS51840">
    <property type="entry name" value="C2_NT"/>
    <property type="match status" value="1"/>
</dbReference>
<proteinExistence type="predicted"/>
<evidence type="ECO:0000259" key="3">
    <source>
        <dbReference type="PROSITE" id="PS51840"/>
    </source>
</evidence>
<evidence type="ECO:0000256" key="2">
    <source>
        <dbReference type="SAM" id="MobiDB-lite"/>
    </source>
</evidence>
<reference evidence="4" key="1">
    <citation type="submission" date="2021-01" db="EMBL/GenBank/DDBJ databases">
        <authorList>
            <person name="Corre E."/>
            <person name="Pelletier E."/>
            <person name="Niang G."/>
            <person name="Scheremetjew M."/>
            <person name="Finn R."/>
            <person name="Kale V."/>
            <person name="Holt S."/>
            <person name="Cochrane G."/>
            <person name="Meng A."/>
            <person name="Brown T."/>
            <person name="Cohen L."/>
        </authorList>
    </citation>
    <scope>NUCLEOTIDE SEQUENCE</scope>
    <source>
        <strain evidence="4">CCMP3278</strain>
    </source>
</reference>
<evidence type="ECO:0000256" key="1">
    <source>
        <dbReference type="SAM" id="Coils"/>
    </source>
</evidence>
<dbReference type="AlphaFoldDB" id="A0A7S0ZD28"/>
<dbReference type="Pfam" id="PF10358">
    <property type="entry name" value="NT-C2"/>
    <property type="match status" value="1"/>
</dbReference>
<keyword evidence="1" id="KW-0175">Coiled coil</keyword>
<feature type="region of interest" description="Disordered" evidence="2">
    <location>
        <begin position="242"/>
        <end position="265"/>
    </location>
</feature>
<evidence type="ECO:0000313" key="4">
    <source>
        <dbReference type="EMBL" id="CAD8818055.1"/>
    </source>
</evidence>
<protein>
    <recommendedName>
        <fullName evidence="3">C2 NT-type domain-containing protein</fullName>
    </recommendedName>
</protein>
<dbReference type="InterPro" id="IPR019448">
    <property type="entry name" value="NT-C2"/>
</dbReference>
<feature type="compositionally biased region" description="Polar residues" evidence="2">
    <location>
        <begin position="243"/>
        <end position="265"/>
    </location>
</feature>
<feature type="region of interest" description="Disordered" evidence="2">
    <location>
        <begin position="170"/>
        <end position="196"/>
    </location>
</feature>
<feature type="coiled-coil region" evidence="1">
    <location>
        <begin position="272"/>
        <end position="448"/>
    </location>
</feature>
<name>A0A7S0ZD28_9RHOD</name>